<dbReference type="PRINTS" id="PR00039">
    <property type="entry name" value="HTHLYSR"/>
</dbReference>
<organism evidence="5 6">
    <name type="scientific">Cryobacterium luteum</name>
    <dbReference type="NCBI Taxonomy" id="1424661"/>
    <lineage>
        <taxon>Bacteria</taxon>
        <taxon>Bacillati</taxon>
        <taxon>Actinomycetota</taxon>
        <taxon>Actinomycetes</taxon>
        <taxon>Micrococcales</taxon>
        <taxon>Microbacteriaceae</taxon>
        <taxon>Cryobacterium</taxon>
    </lineage>
</organism>
<keyword evidence="3" id="KW-0238">DNA-binding</keyword>
<dbReference type="FunFam" id="1.10.10.10:FF:000001">
    <property type="entry name" value="LysR family transcriptional regulator"/>
    <property type="match status" value="1"/>
</dbReference>
<dbReference type="OrthoDB" id="3636008at2"/>
<dbReference type="AlphaFoldDB" id="A0A1H8FFM0"/>
<dbReference type="Pfam" id="PF00126">
    <property type="entry name" value="HTH_1"/>
    <property type="match status" value="1"/>
</dbReference>
<dbReference type="InterPro" id="IPR036388">
    <property type="entry name" value="WH-like_DNA-bd_sf"/>
</dbReference>
<dbReference type="InterPro" id="IPR005119">
    <property type="entry name" value="LysR_subst-bd"/>
</dbReference>
<protein>
    <submittedName>
        <fullName evidence="5">LysR family transcriptional regulator</fullName>
    </submittedName>
</protein>
<keyword evidence="2" id="KW-0805">Transcription regulation</keyword>
<gene>
    <name evidence="5" type="ORF">E3O10_03455</name>
</gene>
<accession>A0A1H8FFM0</accession>
<evidence type="ECO:0000256" key="4">
    <source>
        <dbReference type="ARBA" id="ARBA00023163"/>
    </source>
</evidence>
<evidence type="ECO:0000256" key="1">
    <source>
        <dbReference type="ARBA" id="ARBA00009437"/>
    </source>
</evidence>
<keyword evidence="6" id="KW-1185">Reference proteome</keyword>
<comment type="similarity">
    <text evidence="1">Belongs to the LysR transcriptional regulatory family.</text>
</comment>
<dbReference type="Pfam" id="PF03466">
    <property type="entry name" value="LysR_substrate"/>
    <property type="match status" value="1"/>
</dbReference>
<evidence type="ECO:0000256" key="3">
    <source>
        <dbReference type="ARBA" id="ARBA00023125"/>
    </source>
</evidence>
<dbReference type="InterPro" id="IPR000847">
    <property type="entry name" value="LysR_HTH_N"/>
</dbReference>
<dbReference type="GO" id="GO:0005829">
    <property type="term" value="C:cytosol"/>
    <property type="evidence" value="ECO:0007669"/>
    <property type="project" value="TreeGrafter"/>
</dbReference>
<dbReference type="PROSITE" id="PS50931">
    <property type="entry name" value="HTH_LYSR"/>
    <property type="match status" value="1"/>
</dbReference>
<dbReference type="STRING" id="1424661.SAMN05216281_1067"/>
<dbReference type="InterPro" id="IPR050950">
    <property type="entry name" value="HTH-type_LysR_regulators"/>
</dbReference>
<evidence type="ECO:0000256" key="2">
    <source>
        <dbReference type="ARBA" id="ARBA00023015"/>
    </source>
</evidence>
<dbReference type="GO" id="GO:0003700">
    <property type="term" value="F:DNA-binding transcription factor activity"/>
    <property type="evidence" value="ECO:0007669"/>
    <property type="project" value="InterPro"/>
</dbReference>
<dbReference type="Gene3D" id="3.40.190.290">
    <property type="match status" value="1"/>
</dbReference>
<comment type="caution">
    <text evidence="5">The sequence shown here is derived from an EMBL/GenBank/DDBJ whole genome shotgun (WGS) entry which is preliminary data.</text>
</comment>
<reference evidence="5 6" key="1">
    <citation type="submission" date="2019-03" db="EMBL/GenBank/DDBJ databases">
        <title>Genomics of glacier-inhabiting Cryobacterium strains.</title>
        <authorList>
            <person name="Liu Q."/>
            <person name="Xin Y.-H."/>
        </authorList>
    </citation>
    <scope>NUCLEOTIDE SEQUENCE [LARGE SCALE GENOMIC DNA]</scope>
    <source>
        <strain evidence="5 6">Hh15</strain>
    </source>
</reference>
<dbReference type="PANTHER" id="PTHR30419">
    <property type="entry name" value="HTH-TYPE TRANSCRIPTIONAL REGULATOR YBHD"/>
    <property type="match status" value="1"/>
</dbReference>
<dbReference type="PANTHER" id="PTHR30419:SF30">
    <property type="entry name" value="LYSR FAMILY TRANSCRIPTIONAL REGULATOR"/>
    <property type="match status" value="1"/>
</dbReference>
<dbReference type="SUPFAM" id="SSF46785">
    <property type="entry name" value="Winged helix' DNA-binding domain"/>
    <property type="match status" value="1"/>
</dbReference>
<dbReference type="EMBL" id="SOFF01000012">
    <property type="protein sequence ID" value="TFB93341.1"/>
    <property type="molecule type" value="Genomic_DNA"/>
</dbReference>
<evidence type="ECO:0000313" key="6">
    <source>
        <dbReference type="Proteomes" id="UP000297654"/>
    </source>
</evidence>
<dbReference type="SUPFAM" id="SSF53850">
    <property type="entry name" value="Periplasmic binding protein-like II"/>
    <property type="match status" value="1"/>
</dbReference>
<evidence type="ECO:0000313" key="5">
    <source>
        <dbReference type="EMBL" id="TFB93341.1"/>
    </source>
</evidence>
<sequence length="298" mass="31466">MRMSINLTVSHLRGVVALADCGSFTAAARSLGLAQSALSRTIADAEQRLNVSLFVRTTRSVHPTADGREVTEHARRILLGFDAGMRDIESFLTGDRGSVSIACLPSIAATFLPPHVLAFRQANPGVRVSIKDGLLASTLAEVRAGTVDLAVIATTGPLAGLQQEPIGTDFFYCSVPRTHRFALRASVGWEELAGEDFIAFGPDSSIERIARRALAEAGAQLGSIIPAENVGAVAGLVAAGLGITAVPGMVLPMMQFADLAHIPLTPTVTRNISIAYLPEQRQTACTRAFIEVLRAARA</sequence>
<name>A0A1H8FFM0_9MICO</name>
<dbReference type="GO" id="GO:0003677">
    <property type="term" value="F:DNA binding"/>
    <property type="evidence" value="ECO:0007669"/>
    <property type="project" value="UniProtKB-KW"/>
</dbReference>
<dbReference type="InterPro" id="IPR036390">
    <property type="entry name" value="WH_DNA-bd_sf"/>
</dbReference>
<dbReference type="Gene3D" id="1.10.10.10">
    <property type="entry name" value="Winged helix-like DNA-binding domain superfamily/Winged helix DNA-binding domain"/>
    <property type="match status" value="1"/>
</dbReference>
<dbReference type="CDD" id="cd08440">
    <property type="entry name" value="PBP2_LTTR_like_4"/>
    <property type="match status" value="1"/>
</dbReference>
<keyword evidence="4" id="KW-0804">Transcription</keyword>
<dbReference type="Proteomes" id="UP000297654">
    <property type="component" value="Unassembled WGS sequence"/>
</dbReference>
<proteinExistence type="inferred from homology"/>